<name>A0A0C2C1H6_9BILA</name>
<dbReference type="OrthoDB" id="6428749at2759"/>
<sequence>LYHLTHLTTYLWSNAWNPPLSTEETNVIHTGHIIVIVIVHRNCSLQVLRALQFRRLRDRLTRQLTETLGDDGILLVPSWPTTAPFHHQLVFTFFNTAYTCLFNALTLPVIQCPMGLDSKGLPLGIQVVGAHYSDRLLIAAAQQLSQAFGGWTPAWSQ</sequence>
<dbReference type="Gene3D" id="3.90.1300.10">
    <property type="entry name" value="Amidase signature (AS) domain"/>
    <property type="match status" value="1"/>
</dbReference>
<evidence type="ECO:0000313" key="3">
    <source>
        <dbReference type="Proteomes" id="UP000054047"/>
    </source>
</evidence>
<dbReference type="SUPFAM" id="SSF75304">
    <property type="entry name" value="Amidase signature (AS) enzymes"/>
    <property type="match status" value="1"/>
</dbReference>
<keyword evidence="3" id="KW-1185">Reference proteome</keyword>
<evidence type="ECO:0000313" key="2">
    <source>
        <dbReference type="EMBL" id="KIH43417.1"/>
    </source>
</evidence>
<proteinExistence type="predicted"/>
<dbReference type="PANTHER" id="PTHR43372">
    <property type="entry name" value="FATTY-ACID AMIDE HYDROLASE"/>
    <property type="match status" value="1"/>
</dbReference>
<accession>A0A0C2C1H6</accession>
<dbReference type="InterPro" id="IPR036928">
    <property type="entry name" value="AS_sf"/>
</dbReference>
<dbReference type="Proteomes" id="UP000054047">
    <property type="component" value="Unassembled WGS sequence"/>
</dbReference>
<dbReference type="GO" id="GO:0012505">
    <property type="term" value="C:endomembrane system"/>
    <property type="evidence" value="ECO:0007669"/>
    <property type="project" value="TreeGrafter"/>
</dbReference>
<dbReference type="PANTHER" id="PTHR43372:SF4">
    <property type="entry name" value="FATTY-ACID AMIDE HYDROLASE 2"/>
    <property type="match status" value="1"/>
</dbReference>
<dbReference type="InterPro" id="IPR052739">
    <property type="entry name" value="FAAH2"/>
</dbReference>
<evidence type="ECO:0000259" key="1">
    <source>
        <dbReference type="Pfam" id="PF01425"/>
    </source>
</evidence>
<dbReference type="Pfam" id="PF01425">
    <property type="entry name" value="Amidase"/>
    <property type="match status" value="1"/>
</dbReference>
<gene>
    <name evidence="2" type="ORF">ANCDUO_26576</name>
</gene>
<dbReference type="AlphaFoldDB" id="A0A0C2C1H6"/>
<reference evidence="2 3" key="1">
    <citation type="submission" date="2013-12" db="EMBL/GenBank/DDBJ databases">
        <title>Draft genome of the parsitic nematode Ancylostoma duodenale.</title>
        <authorList>
            <person name="Mitreva M."/>
        </authorList>
    </citation>
    <scope>NUCLEOTIDE SEQUENCE [LARGE SCALE GENOMIC DNA]</scope>
    <source>
        <strain evidence="2 3">Zhejiang</strain>
    </source>
</reference>
<feature type="non-terminal residue" evidence="2">
    <location>
        <position position="1"/>
    </location>
</feature>
<dbReference type="InterPro" id="IPR023631">
    <property type="entry name" value="Amidase_dom"/>
</dbReference>
<feature type="domain" description="Amidase" evidence="1">
    <location>
        <begin position="54"/>
        <end position="137"/>
    </location>
</feature>
<organism evidence="2 3">
    <name type="scientific">Ancylostoma duodenale</name>
    <dbReference type="NCBI Taxonomy" id="51022"/>
    <lineage>
        <taxon>Eukaryota</taxon>
        <taxon>Metazoa</taxon>
        <taxon>Ecdysozoa</taxon>
        <taxon>Nematoda</taxon>
        <taxon>Chromadorea</taxon>
        <taxon>Rhabditida</taxon>
        <taxon>Rhabditina</taxon>
        <taxon>Rhabditomorpha</taxon>
        <taxon>Strongyloidea</taxon>
        <taxon>Ancylostomatidae</taxon>
        <taxon>Ancylostomatinae</taxon>
        <taxon>Ancylostoma</taxon>
    </lineage>
</organism>
<protein>
    <recommendedName>
        <fullName evidence="1">Amidase domain-containing protein</fullName>
    </recommendedName>
</protein>
<dbReference type="EMBL" id="KN786012">
    <property type="protein sequence ID" value="KIH43417.1"/>
    <property type="molecule type" value="Genomic_DNA"/>
</dbReference>